<reference evidence="6" key="1">
    <citation type="submission" date="2022-03" db="EMBL/GenBank/DDBJ databases">
        <authorList>
            <person name="Tunstrom K."/>
        </authorList>
    </citation>
    <scope>NUCLEOTIDE SEQUENCE</scope>
</reference>
<dbReference type="Pfam" id="PF00079">
    <property type="entry name" value="Serpin"/>
    <property type="match status" value="1"/>
</dbReference>
<feature type="signal peptide" evidence="4">
    <location>
        <begin position="1"/>
        <end position="15"/>
    </location>
</feature>
<name>A0AAU9UKH8_EUPED</name>
<organism evidence="6 7">
    <name type="scientific">Euphydryas editha</name>
    <name type="common">Edith's checkerspot</name>
    <dbReference type="NCBI Taxonomy" id="104508"/>
    <lineage>
        <taxon>Eukaryota</taxon>
        <taxon>Metazoa</taxon>
        <taxon>Ecdysozoa</taxon>
        <taxon>Arthropoda</taxon>
        <taxon>Hexapoda</taxon>
        <taxon>Insecta</taxon>
        <taxon>Pterygota</taxon>
        <taxon>Neoptera</taxon>
        <taxon>Endopterygota</taxon>
        <taxon>Lepidoptera</taxon>
        <taxon>Glossata</taxon>
        <taxon>Ditrysia</taxon>
        <taxon>Papilionoidea</taxon>
        <taxon>Nymphalidae</taxon>
        <taxon>Nymphalinae</taxon>
        <taxon>Euphydryas</taxon>
    </lineage>
</organism>
<evidence type="ECO:0000259" key="5">
    <source>
        <dbReference type="SMART" id="SM00093"/>
    </source>
</evidence>
<dbReference type="Gene3D" id="3.30.497.10">
    <property type="entry name" value="Antithrombin, subunit I, domain 2"/>
    <property type="match status" value="1"/>
</dbReference>
<keyword evidence="7" id="KW-1185">Reference proteome</keyword>
<dbReference type="Gene3D" id="2.30.39.10">
    <property type="entry name" value="Alpha-1-antitrypsin, domain 1"/>
    <property type="match status" value="1"/>
</dbReference>
<proteinExistence type="inferred from homology"/>
<comment type="caution">
    <text evidence="6">The sequence shown here is derived from an EMBL/GenBank/DDBJ whole genome shotgun (WGS) entry which is preliminary data.</text>
</comment>
<dbReference type="GO" id="GO:0004867">
    <property type="term" value="F:serine-type endopeptidase inhibitor activity"/>
    <property type="evidence" value="ECO:0007669"/>
    <property type="project" value="UniProtKB-KW"/>
</dbReference>
<dbReference type="SMART" id="SM00093">
    <property type="entry name" value="SERPIN"/>
    <property type="match status" value="1"/>
</dbReference>
<gene>
    <name evidence="6" type="ORF">EEDITHA_LOCUS13533</name>
</gene>
<accession>A0AAU9UKH8</accession>
<evidence type="ECO:0000256" key="3">
    <source>
        <dbReference type="RuleBase" id="RU000411"/>
    </source>
</evidence>
<dbReference type="PANTHER" id="PTHR11461">
    <property type="entry name" value="SERINE PROTEASE INHIBITOR, SERPIN"/>
    <property type="match status" value="1"/>
</dbReference>
<evidence type="ECO:0000313" key="7">
    <source>
        <dbReference type="Proteomes" id="UP001153954"/>
    </source>
</evidence>
<keyword evidence="4" id="KW-0732">Signal</keyword>
<evidence type="ECO:0000313" key="6">
    <source>
        <dbReference type="EMBL" id="CAH2098421.1"/>
    </source>
</evidence>
<dbReference type="AlphaFoldDB" id="A0AAU9UKH8"/>
<feature type="domain" description="Serpin" evidence="5">
    <location>
        <begin position="26"/>
        <end position="387"/>
    </location>
</feature>
<evidence type="ECO:0000256" key="2">
    <source>
        <dbReference type="ARBA" id="ARBA00022900"/>
    </source>
</evidence>
<keyword evidence="1" id="KW-0646">Protease inhibitor</keyword>
<evidence type="ECO:0000256" key="4">
    <source>
        <dbReference type="SAM" id="SignalP"/>
    </source>
</evidence>
<dbReference type="InterPro" id="IPR023796">
    <property type="entry name" value="Serpin_dom"/>
</dbReference>
<evidence type="ECO:0000256" key="1">
    <source>
        <dbReference type="ARBA" id="ARBA00022690"/>
    </source>
</evidence>
<dbReference type="InterPro" id="IPR036186">
    <property type="entry name" value="Serpin_sf"/>
</dbReference>
<dbReference type="InterPro" id="IPR000215">
    <property type="entry name" value="Serpin_fam"/>
</dbReference>
<dbReference type="Proteomes" id="UP001153954">
    <property type="component" value="Unassembled WGS sequence"/>
</dbReference>
<keyword evidence="2" id="KW-0722">Serine protease inhibitor</keyword>
<comment type="similarity">
    <text evidence="3">Belongs to the serpin family.</text>
</comment>
<dbReference type="InterPro" id="IPR042185">
    <property type="entry name" value="Serpin_sf_2"/>
</dbReference>
<dbReference type="InterPro" id="IPR042178">
    <property type="entry name" value="Serpin_sf_1"/>
</dbReference>
<dbReference type="GO" id="GO:0005615">
    <property type="term" value="C:extracellular space"/>
    <property type="evidence" value="ECO:0007669"/>
    <property type="project" value="InterPro"/>
</dbReference>
<sequence>MWIIFLILSVTSCHAATEFSSRPTNVSLLLIHFTYQELNRSTFLGPFGLWSLMAGLSFGAHGDTYKEIFRSCLLLTDMTKFNTQYKNLTDILFKGDMTGVRVSNRNYLFLDKDSLVLSQYKDMLEIYYDTKTYVMDFQDQNTAALANKVIETFSPPVTNIFTSSDFKETAIIMSNVLFFKGEWSLPFNSSNTRIEEVRTFQGVRGVVNMMYMRGRVPYSHMESMKASVMELSYGKDGKYCMLLLFPDPNVSVTEVFRNFERVTFRNIFAKLQSDVEEAGLKEVEVKLPRFIKQSRLQLQKPLNDMGIYDAFEPKYARFYKMSRDLIYIETIEHNAVIIVTESGTVAYATTPGLNEASSNLKETTTMSPLILFIMEKPTATVLFGGIF</sequence>
<dbReference type="PANTHER" id="PTHR11461:SF367">
    <property type="entry name" value="GH21475P-RELATED"/>
    <property type="match status" value="1"/>
</dbReference>
<dbReference type="SUPFAM" id="SSF56574">
    <property type="entry name" value="Serpins"/>
    <property type="match status" value="1"/>
</dbReference>
<dbReference type="EMBL" id="CAKOGL010000019">
    <property type="protein sequence ID" value="CAH2098421.1"/>
    <property type="molecule type" value="Genomic_DNA"/>
</dbReference>
<feature type="chain" id="PRO_5043818502" description="Serpin domain-containing protein" evidence="4">
    <location>
        <begin position="16"/>
        <end position="387"/>
    </location>
</feature>
<protein>
    <recommendedName>
        <fullName evidence="5">Serpin domain-containing protein</fullName>
    </recommendedName>
</protein>